<dbReference type="PANTHER" id="PTHR43280:SF29">
    <property type="entry name" value="ARAC-FAMILY TRANSCRIPTIONAL REGULATOR"/>
    <property type="match status" value="1"/>
</dbReference>
<evidence type="ECO:0000313" key="6">
    <source>
        <dbReference type="EMBL" id="MCG2613452.1"/>
    </source>
</evidence>
<feature type="transmembrane region" description="Helical" evidence="4">
    <location>
        <begin position="183"/>
        <end position="207"/>
    </location>
</feature>
<keyword evidence="7" id="KW-1185">Reference proteome</keyword>
<organism evidence="6 7">
    <name type="scientific">Terrimonas ginsenosidimutans</name>
    <dbReference type="NCBI Taxonomy" id="2908004"/>
    <lineage>
        <taxon>Bacteria</taxon>
        <taxon>Pseudomonadati</taxon>
        <taxon>Bacteroidota</taxon>
        <taxon>Chitinophagia</taxon>
        <taxon>Chitinophagales</taxon>
        <taxon>Chitinophagaceae</taxon>
        <taxon>Terrimonas</taxon>
    </lineage>
</organism>
<dbReference type="SUPFAM" id="SSF46689">
    <property type="entry name" value="Homeodomain-like"/>
    <property type="match status" value="1"/>
</dbReference>
<evidence type="ECO:0000256" key="2">
    <source>
        <dbReference type="ARBA" id="ARBA00023125"/>
    </source>
</evidence>
<dbReference type="InterPro" id="IPR009057">
    <property type="entry name" value="Homeodomain-like_sf"/>
</dbReference>
<dbReference type="Gene3D" id="1.10.10.60">
    <property type="entry name" value="Homeodomain-like"/>
    <property type="match status" value="1"/>
</dbReference>
<keyword evidence="4" id="KW-1133">Transmembrane helix</keyword>
<dbReference type="SMART" id="SM00342">
    <property type="entry name" value="HTH_ARAC"/>
    <property type="match status" value="1"/>
</dbReference>
<evidence type="ECO:0000259" key="5">
    <source>
        <dbReference type="PROSITE" id="PS01124"/>
    </source>
</evidence>
<evidence type="ECO:0000256" key="4">
    <source>
        <dbReference type="SAM" id="Phobius"/>
    </source>
</evidence>
<evidence type="ECO:0000313" key="7">
    <source>
        <dbReference type="Proteomes" id="UP001165367"/>
    </source>
</evidence>
<dbReference type="InterPro" id="IPR018060">
    <property type="entry name" value="HTH_AraC"/>
</dbReference>
<feature type="transmembrane region" description="Helical" evidence="4">
    <location>
        <begin position="35"/>
        <end position="54"/>
    </location>
</feature>
<reference evidence="6" key="1">
    <citation type="submission" date="2022-01" db="EMBL/GenBank/DDBJ databases">
        <authorList>
            <person name="Jo J.-H."/>
            <person name="Im W.-T."/>
        </authorList>
    </citation>
    <scope>NUCLEOTIDE SEQUENCE</scope>
    <source>
        <strain evidence="6">NA20</strain>
    </source>
</reference>
<feature type="transmembrane region" description="Helical" evidence="4">
    <location>
        <begin position="66"/>
        <end position="91"/>
    </location>
</feature>
<keyword evidence="4" id="KW-0812">Transmembrane</keyword>
<dbReference type="PANTHER" id="PTHR43280">
    <property type="entry name" value="ARAC-FAMILY TRANSCRIPTIONAL REGULATOR"/>
    <property type="match status" value="1"/>
</dbReference>
<keyword evidence="1" id="KW-0805">Transcription regulation</keyword>
<dbReference type="Pfam" id="PF12833">
    <property type="entry name" value="HTH_18"/>
    <property type="match status" value="1"/>
</dbReference>
<sequence>MTEFLYLLIVLGSLQGVITALLLSIRGRSTYADRLLALIILVTALPGFHLYLHYKAFFELSGSTAIIHAVIPWILVTALGPLILFYVKAVLDPHFRVRRKEALWFLPVIIDLFPKMLELGTFTSLLSATTAELAEFSDLYNKYADIPRWIVLAISISVARKQLRDHRSSENILSQKQTGSFNWLSQFINVFRIFLLLWLVFLVPYVLPFSERLLQTVGWFPVYLPMAAMIYWLGIRGYLSTRPVALEEDGKNKRKTAMEETEMTRIVNELTILLRDQKLFLDPALDLAALSAVSNIPARSISSSLNQHLGKTFNQFLNEFRVEEFKQRSASLHDLSIAGLASECGFPSLPTFQRVFKQVTGQTPSEYLRGVAT</sequence>
<keyword evidence="3" id="KW-0804">Transcription</keyword>
<accession>A0ABS9KMA2</accession>
<keyword evidence="4" id="KW-0472">Membrane</keyword>
<gene>
    <name evidence="6" type="ORF">LZZ85_04135</name>
</gene>
<comment type="caution">
    <text evidence="6">The sequence shown here is derived from an EMBL/GenBank/DDBJ whole genome shotgun (WGS) entry which is preliminary data.</text>
</comment>
<name>A0ABS9KMA2_9BACT</name>
<feature type="transmembrane region" description="Helical" evidence="4">
    <location>
        <begin position="213"/>
        <end position="233"/>
    </location>
</feature>
<evidence type="ECO:0000256" key="1">
    <source>
        <dbReference type="ARBA" id="ARBA00023015"/>
    </source>
</evidence>
<dbReference type="RefSeq" id="WP_237868680.1">
    <property type="nucleotide sequence ID" value="NZ_JAKLTR010000002.1"/>
</dbReference>
<protein>
    <submittedName>
        <fullName evidence="6">Helix-turn-helix domain-containing protein</fullName>
    </submittedName>
</protein>
<dbReference type="PROSITE" id="PS01124">
    <property type="entry name" value="HTH_ARAC_FAMILY_2"/>
    <property type="match status" value="1"/>
</dbReference>
<keyword evidence="2" id="KW-0238">DNA-binding</keyword>
<dbReference type="EMBL" id="JAKLTR010000002">
    <property type="protein sequence ID" value="MCG2613452.1"/>
    <property type="molecule type" value="Genomic_DNA"/>
</dbReference>
<evidence type="ECO:0000256" key="3">
    <source>
        <dbReference type="ARBA" id="ARBA00023163"/>
    </source>
</evidence>
<feature type="domain" description="HTH araC/xylS-type" evidence="5">
    <location>
        <begin position="264"/>
        <end position="370"/>
    </location>
</feature>
<dbReference type="Proteomes" id="UP001165367">
    <property type="component" value="Unassembled WGS sequence"/>
</dbReference>
<feature type="transmembrane region" description="Helical" evidence="4">
    <location>
        <begin position="6"/>
        <end position="23"/>
    </location>
</feature>
<proteinExistence type="predicted"/>